<dbReference type="WBParaSite" id="PgR010_g097_t01">
    <property type="protein sequence ID" value="PgR010_g097_t01"/>
    <property type="gene ID" value="PgR010_g097"/>
</dbReference>
<dbReference type="AlphaFoldDB" id="A0A915AKY2"/>
<proteinExistence type="predicted"/>
<name>A0A915AKY2_PARUN</name>
<evidence type="ECO:0000313" key="2">
    <source>
        <dbReference type="WBParaSite" id="PgR010_g097_t01"/>
    </source>
</evidence>
<evidence type="ECO:0000313" key="1">
    <source>
        <dbReference type="Proteomes" id="UP000887569"/>
    </source>
</evidence>
<reference evidence="2" key="1">
    <citation type="submission" date="2022-11" db="UniProtKB">
        <authorList>
            <consortium name="WormBaseParasite"/>
        </authorList>
    </citation>
    <scope>IDENTIFICATION</scope>
</reference>
<sequence length="102" mass="11798">NNTSFYSSYLCHHFSSNKKVSNSNININNCDGSTSYVSKSVSHEDTVPQLTILSNTEKQLIHLIKYFLLSEHISIKFHEQEKWKDFTTTYTAQVCVQQRLAH</sequence>
<dbReference type="Proteomes" id="UP000887569">
    <property type="component" value="Unplaced"/>
</dbReference>
<accession>A0A915AKY2</accession>
<protein>
    <submittedName>
        <fullName evidence="2">Uncharacterized protein</fullName>
    </submittedName>
</protein>
<keyword evidence="1" id="KW-1185">Reference proteome</keyword>
<organism evidence="1 2">
    <name type="scientific">Parascaris univalens</name>
    <name type="common">Nematode worm</name>
    <dbReference type="NCBI Taxonomy" id="6257"/>
    <lineage>
        <taxon>Eukaryota</taxon>
        <taxon>Metazoa</taxon>
        <taxon>Ecdysozoa</taxon>
        <taxon>Nematoda</taxon>
        <taxon>Chromadorea</taxon>
        <taxon>Rhabditida</taxon>
        <taxon>Spirurina</taxon>
        <taxon>Ascaridomorpha</taxon>
        <taxon>Ascaridoidea</taxon>
        <taxon>Ascarididae</taxon>
        <taxon>Parascaris</taxon>
    </lineage>
</organism>